<organism evidence="1 2">
    <name type="scientific">Teratosphaeria nubilosa</name>
    <dbReference type="NCBI Taxonomy" id="161662"/>
    <lineage>
        <taxon>Eukaryota</taxon>
        <taxon>Fungi</taxon>
        <taxon>Dikarya</taxon>
        <taxon>Ascomycota</taxon>
        <taxon>Pezizomycotina</taxon>
        <taxon>Dothideomycetes</taxon>
        <taxon>Dothideomycetidae</taxon>
        <taxon>Mycosphaerellales</taxon>
        <taxon>Teratosphaeriaceae</taxon>
        <taxon>Teratosphaeria</taxon>
    </lineage>
</organism>
<sequence length="138" mass="15204">MRRGRFSTSSNNPDNLCALAAARRQASFVAFDPASLDRNPGFHLLTSSFTYRPFRLVQHQYKRVARGPGQPLGHPANLLTPNRQQHIGCWDLQAVAALLILLPAGCDVTGFLEDLLVASDSMCSAFVHPLRLALTMCR</sequence>
<evidence type="ECO:0000313" key="1">
    <source>
        <dbReference type="EMBL" id="KAF2766174.1"/>
    </source>
</evidence>
<gene>
    <name evidence="1" type="ORF">EJ03DRAFT_184655</name>
</gene>
<reference evidence="1" key="1">
    <citation type="journal article" date="2020" name="Stud. Mycol.">
        <title>101 Dothideomycetes genomes: a test case for predicting lifestyles and emergence of pathogens.</title>
        <authorList>
            <person name="Haridas S."/>
            <person name="Albert R."/>
            <person name="Binder M."/>
            <person name="Bloem J."/>
            <person name="Labutti K."/>
            <person name="Salamov A."/>
            <person name="Andreopoulos B."/>
            <person name="Baker S."/>
            <person name="Barry K."/>
            <person name="Bills G."/>
            <person name="Bluhm B."/>
            <person name="Cannon C."/>
            <person name="Castanera R."/>
            <person name="Culley D."/>
            <person name="Daum C."/>
            <person name="Ezra D."/>
            <person name="Gonzalez J."/>
            <person name="Henrissat B."/>
            <person name="Kuo A."/>
            <person name="Liang C."/>
            <person name="Lipzen A."/>
            <person name="Lutzoni F."/>
            <person name="Magnuson J."/>
            <person name="Mondo S."/>
            <person name="Nolan M."/>
            <person name="Ohm R."/>
            <person name="Pangilinan J."/>
            <person name="Park H.-J."/>
            <person name="Ramirez L."/>
            <person name="Alfaro M."/>
            <person name="Sun H."/>
            <person name="Tritt A."/>
            <person name="Yoshinaga Y."/>
            <person name="Zwiers L.-H."/>
            <person name="Turgeon B."/>
            <person name="Goodwin S."/>
            <person name="Spatafora J."/>
            <person name="Crous P."/>
            <person name="Grigoriev I."/>
        </authorList>
    </citation>
    <scope>NUCLEOTIDE SEQUENCE</scope>
    <source>
        <strain evidence="1">CBS 116005</strain>
    </source>
</reference>
<dbReference type="AlphaFoldDB" id="A0A6G1L1R3"/>
<dbReference type="Proteomes" id="UP000799436">
    <property type="component" value="Unassembled WGS sequence"/>
</dbReference>
<proteinExistence type="predicted"/>
<protein>
    <submittedName>
        <fullName evidence="1">Uncharacterized protein</fullName>
    </submittedName>
</protein>
<evidence type="ECO:0000313" key="2">
    <source>
        <dbReference type="Proteomes" id="UP000799436"/>
    </source>
</evidence>
<accession>A0A6G1L1R3</accession>
<keyword evidence="2" id="KW-1185">Reference proteome</keyword>
<name>A0A6G1L1R3_9PEZI</name>
<dbReference type="EMBL" id="ML995876">
    <property type="protein sequence ID" value="KAF2766174.1"/>
    <property type="molecule type" value="Genomic_DNA"/>
</dbReference>